<dbReference type="PANTHER" id="PTHR10736:SF0">
    <property type="entry name" value="BESTROPHIN HOMOLOG"/>
    <property type="match status" value="1"/>
</dbReference>
<gene>
    <name evidence="7" type="ORF">EGR_09389</name>
</gene>
<comment type="subcellular location">
    <subcellularLocation>
        <location evidence="6">Cell membrane</location>
        <topology evidence="6">Multi-pass membrane protein</topology>
    </subcellularLocation>
    <subcellularLocation>
        <location evidence="1">Membrane</location>
    </subcellularLocation>
</comment>
<protein>
    <recommendedName>
        <fullName evidence="6">Bestrophin homolog</fullName>
    </recommendedName>
</protein>
<dbReference type="InterPro" id="IPR000615">
    <property type="entry name" value="Bestrophin"/>
</dbReference>
<dbReference type="Proteomes" id="UP000019149">
    <property type="component" value="Unassembled WGS sequence"/>
</dbReference>
<organism evidence="7 8">
    <name type="scientific">Echinococcus granulosus</name>
    <name type="common">Hydatid tapeworm</name>
    <dbReference type="NCBI Taxonomy" id="6210"/>
    <lineage>
        <taxon>Eukaryota</taxon>
        <taxon>Metazoa</taxon>
        <taxon>Spiralia</taxon>
        <taxon>Lophotrochozoa</taxon>
        <taxon>Platyhelminthes</taxon>
        <taxon>Cestoda</taxon>
        <taxon>Eucestoda</taxon>
        <taxon>Cyclophyllidea</taxon>
        <taxon>Taeniidae</taxon>
        <taxon>Echinococcus</taxon>
        <taxon>Echinococcus granulosus group</taxon>
    </lineage>
</organism>
<comment type="caution">
    <text evidence="7">The sequence shown here is derived from an EMBL/GenBank/DDBJ whole genome shotgun (WGS) entry which is preliminary data.</text>
</comment>
<evidence type="ECO:0000256" key="1">
    <source>
        <dbReference type="ARBA" id="ARBA00004370"/>
    </source>
</evidence>
<evidence type="ECO:0000256" key="3">
    <source>
        <dbReference type="ARBA" id="ARBA00022989"/>
    </source>
</evidence>
<dbReference type="Pfam" id="PF01062">
    <property type="entry name" value="Bestrophin"/>
    <property type="match status" value="1"/>
</dbReference>
<keyword evidence="6" id="KW-0813">Transport</keyword>
<accession>W6U5A2</accession>
<evidence type="ECO:0000256" key="2">
    <source>
        <dbReference type="ARBA" id="ARBA00022692"/>
    </source>
</evidence>
<dbReference type="AlphaFoldDB" id="W6U5A2"/>
<feature type="transmembrane region" description="Helical" evidence="6">
    <location>
        <begin position="267"/>
        <end position="285"/>
    </location>
</feature>
<comment type="similarity">
    <text evidence="5 6">Belongs to the anion channel-forming bestrophin (TC 1.A.46) family. Calcium-sensitive chloride channel subfamily.</text>
</comment>
<feature type="transmembrane region" description="Helical" evidence="6">
    <location>
        <begin position="31"/>
        <end position="53"/>
    </location>
</feature>
<dbReference type="GO" id="GO:0005886">
    <property type="term" value="C:plasma membrane"/>
    <property type="evidence" value="ECO:0007669"/>
    <property type="project" value="UniProtKB-SubCell"/>
</dbReference>
<dbReference type="GeneID" id="36345104"/>
<evidence type="ECO:0000256" key="4">
    <source>
        <dbReference type="ARBA" id="ARBA00023136"/>
    </source>
</evidence>
<keyword evidence="6" id="KW-1003">Cell membrane</keyword>
<keyword evidence="8" id="KW-1185">Reference proteome</keyword>
<dbReference type="GO" id="GO:0034707">
    <property type="term" value="C:chloride channel complex"/>
    <property type="evidence" value="ECO:0007669"/>
    <property type="project" value="UniProtKB-KW"/>
</dbReference>
<keyword evidence="3 6" id="KW-1133">Transmembrane helix</keyword>
<evidence type="ECO:0000256" key="6">
    <source>
        <dbReference type="RuleBase" id="RU363126"/>
    </source>
</evidence>
<feature type="transmembrane region" description="Helical" evidence="6">
    <location>
        <begin position="81"/>
        <end position="99"/>
    </location>
</feature>
<evidence type="ECO:0000313" key="8">
    <source>
        <dbReference type="Proteomes" id="UP000019149"/>
    </source>
</evidence>
<sequence length="542" mass="61197">MAITYSSAVATASYGAFFRLLCRWKGSIYKLIWVDLLVFSILYSTIALVYHLSPISSPGLLEMHKYIRSFLDYVKSMSNSLPISFILGFFVTLVVSRWIDQFNYLPTSDGISLLTCAYIQIPARKSDQRNLAVIADEVAVIRESIARYVNLAAVLCFQTIAPNVRKVYENTQNYITSGLMTEKEHEFFAQVDPRYHPFYVPLMWAITIVKRAKVHGYIAHERHMNALIDEILKFRRSLFTLLNYNSVPIPLVYTQYRTDDTYFPPKVVNIGVYAIFVIALVGSQFPRQLPEVPQFSLNSTHVLPNPSSELPKPILYVPIFSLLEITFYLGWLKVAQSLLNPFGDDDEDFDLLPLMERNLAISLWMVDLRHGMPAQSPHAKPQDNSRLQSLSFTKPTDSLFFRQVGPFASDADPLSELLASAAQLDVPGTLTPAVQADNPEGGPNQGSAAIAFERKESRRMSFSLDEPLRRTSSSMARLHLHLVCRDHIVREITFHDNKAPYPGSACTTPMADFPSQMLNLNYKKCCSAVSVDGKECSNDVYN</sequence>
<evidence type="ECO:0000313" key="7">
    <source>
        <dbReference type="EMBL" id="EUB55731.1"/>
    </source>
</evidence>
<dbReference type="OMA" id="EHEFFAQ"/>
<keyword evidence="4 6" id="KW-0472">Membrane</keyword>
<dbReference type="OrthoDB" id="201595at2759"/>
<dbReference type="KEGG" id="egl:EGR_09389"/>
<keyword evidence="2 6" id="KW-0812">Transmembrane</keyword>
<dbReference type="GO" id="GO:0005254">
    <property type="term" value="F:chloride channel activity"/>
    <property type="evidence" value="ECO:0007669"/>
    <property type="project" value="UniProtKB-KW"/>
</dbReference>
<dbReference type="EMBL" id="APAU02000146">
    <property type="protein sequence ID" value="EUB55731.1"/>
    <property type="molecule type" value="Genomic_DNA"/>
</dbReference>
<dbReference type="CTD" id="36345104"/>
<name>W6U5A2_ECHGR</name>
<keyword evidence="6" id="KW-0407">Ion channel</keyword>
<keyword evidence="6" id="KW-0869">Chloride channel</keyword>
<dbReference type="RefSeq" id="XP_024346927.1">
    <property type="nucleotide sequence ID" value="XM_024498638.1"/>
</dbReference>
<dbReference type="InterPro" id="IPR021134">
    <property type="entry name" value="Bestrophin-like"/>
</dbReference>
<comment type="function">
    <text evidence="6">Forms chloride channels.</text>
</comment>
<reference evidence="7 8" key="1">
    <citation type="journal article" date="2013" name="Nat. Genet.">
        <title>The genome of the hydatid tapeworm Echinococcus granulosus.</title>
        <authorList>
            <person name="Zheng H."/>
            <person name="Zhang W."/>
            <person name="Zhang L."/>
            <person name="Zhang Z."/>
            <person name="Li J."/>
            <person name="Lu G."/>
            <person name="Zhu Y."/>
            <person name="Wang Y."/>
            <person name="Huang Y."/>
            <person name="Liu J."/>
            <person name="Kang H."/>
            <person name="Chen J."/>
            <person name="Wang L."/>
            <person name="Chen A."/>
            <person name="Yu S."/>
            <person name="Gao Z."/>
            <person name="Jin L."/>
            <person name="Gu W."/>
            <person name="Wang Z."/>
            <person name="Zhao L."/>
            <person name="Shi B."/>
            <person name="Wen H."/>
            <person name="Lin R."/>
            <person name="Jones M.K."/>
            <person name="Brejova B."/>
            <person name="Vinar T."/>
            <person name="Zhao G."/>
            <person name="McManus D.P."/>
            <person name="Chen Z."/>
            <person name="Zhou Y."/>
            <person name="Wang S."/>
        </authorList>
    </citation>
    <scope>NUCLEOTIDE SEQUENCE [LARGE SCALE GENOMIC DNA]</scope>
</reference>
<evidence type="ECO:0000256" key="5">
    <source>
        <dbReference type="ARBA" id="ARBA00034769"/>
    </source>
</evidence>
<proteinExistence type="inferred from homology"/>
<keyword evidence="6" id="KW-0406">Ion transport</keyword>
<keyword evidence="6" id="KW-0868">Chloride</keyword>
<dbReference type="PANTHER" id="PTHR10736">
    <property type="entry name" value="BESTROPHIN"/>
    <property type="match status" value="1"/>
</dbReference>